<evidence type="ECO:0000256" key="2">
    <source>
        <dbReference type="ARBA" id="ARBA00023121"/>
    </source>
</evidence>
<dbReference type="Proteomes" id="UP000192223">
    <property type="component" value="Unplaced"/>
</dbReference>
<comment type="similarity">
    <text evidence="1">Belongs to the calycin superfamily. Fatty-acid binding protein (FABP) family.</text>
</comment>
<keyword evidence="3" id="KW-1185">Reference proteome</keyword>
<gene>
    <name evidence="4" type="primary">LOC108744630</name>
</gene>
<sequence length="133" mass="14526">MSLEGKYEIVSSENLVEFLKSLGGDGSAEDANAFVNQKVTIEFKQDGNKYSYISTTDRGSRTVTFEPGKEFTEELLGKVQLKSVASVAGNKVTIKSKIPNGAEITRVYNINPDSVIVELSGGNVKAKRTYKRV</sequence>
<organism evidence="3 4">
    <name type="scientific">Agrilus planipennis</name>
    <name type="common">Emerald ash borer</name>
    <name type="synonym">Agrilus marcopoli</name>
    <dbReference type="NCBI Taxonomy" id="224129"/>
    <lineage>
        <taxon>Eukaryota</taxon>
        <taxon>Metazoa</taxon>
        <taxon>Ecdysozoa</taxon>
        <taxon>Arthropoda</taxon>
        <taxon>Hexapoda</taxon>
        <taxon>Insecta</taxon>
        <taxon>Pterygota</taxon>
        <taxon>Neoptera</taxon>
        <taxon>Endopterygota</taxon>
        <taxon>Coleoptera</taxon>
        <taxon>Polyphaga</taxon>
        <taxon>Elateriformia</taxon>
        <taxon>Buprestoidea</taxon>
        <taxon>Buprestidae</taxon>
        <taxon>Agrilinae</taxon>
        <taxon>Agrilus</taxon>
    </lineage>
</organism>
<dbReference type="Pfam" id="PF14651">
    <property type="entry name" value="Lipocalin_7"/>
    <property type="match status" value="1"/>
</dbReference>
<dbReference type="AlphaFoldDB" id="A0A1W4XIQ5"/>
<dbReference type="PANTHER" id="PTHR11955">
    <property type="entry name" value="FATTY ACID BINDING PROTEIN"/>
    <property type="match status" value="1"/>
</dbReference>
<dbReference type="GO" id="GO:0008289">
    <property type="term" value="F:lipid binding"/>
    <property type="evidence" value="ECO:0007669"/>
    <property type="project" value="UniProtKB-KW"/>
</dbReference>
<dbReference type="RefSeq" id="XP_018335996.1">
    <property type="nucleotide sequence ID" value="XM_018480494.2"/>
</dbReference>
<dbReference type="InterPro" id="IPR000463">
    <property type="entry name" value="Fatty_acid-bd"/>
</dbReference>
<dbReference type="STRING" id="224129.A0A1W4XIQ5"/>
<dbReference type="GeneID" id="108744630"/>
<dbReference type="InterPro" id="IPR031259">
    <property type="entry name" value="ILBP"/>
</dbReference>
<dbReference type="KEGG" id="apln:108744630"/>
<dbReference type="PRINTS" id="PR00178">
    <property type="entry name" value="FATTYACIDBP"/>
</dbReference>
<dbReference type="SUPFAM" id="SSF50814">
    <property type="entry name" value="Lipocalins"/>
    <property type="match status" value="1"/>
</dbReference>
<dbReference type="Gene3D" id="2.40.128.20">
    <property type="match status" value="1"/>
</dbReference>
<dbReference type="InParanoid" id="A0A1W4XIQ5"/>
<proteinExistence type="inferred from homology"/>
<keyword evidence="2" id="KW-0446">Lipid-binding</keyword>
<dbReference type="OrthoDB" id="412780at2759"/>
<evidence type="ECO:0000313" key="3">
    <source>
        <dbReference type="Proteomes" id="UP000192223"/>
    </source>
</evidence>
<accession>A0A1W4XIQ5</accession>
<reference evidence="4" key="1">
    <citation type="submission" date="2025-08" db="UniProtKB">
        <authorList>
            <consortium name="RefSeq"/>
        </authorList>
    </citation>
    <scope>IDENTIFICATION</scope>
    <source>
        <tissue evidence="4">Entire body</tissue>
    </source>
</reference>
<dbReference type="InterPro" id="IPR012674">
    <property type="entry name" value="Calycin"/>
</dbReference>
<evidence type="ECO:0000313" key="4">
    <source>
        <dbReference type="RefSeq" id="XP_018335996.1"/>
    </source>
</evidence>
<name>A0A1W4XIQ5_AGRPL</name>
<protein>
    <submittedName>
        <fullName evidence="4">Gastrotropin-like</fullName>
    </submittedName>
</protein>
<evidence type="ECO:0000256" key="1">
    <source>
        <dbReference type="ARBA" id="ARBA00008390"/>
    </source>
</evidence>